<evidence type="ECO:0000313" key="2">
    <source>
        <dbReference type="Proteomes" id="UP001164250"/>
    </source>
</evidence>
<dbReference type="EMBL" id="CM047908">
    <property type="protein sequence ID" value="KAJ0080700.1"/>
    <property type="molecule type" value="Genomic_DNA"/>
</dbReference>
<reference evidence="2" key="1">
    <citation type="journal article" date="2023" name="G3 (Bethesda)">
        <title>Genome assembly and association tests identify interacting loci associated with vigor, precocity, and sex in interspecific pistachio rootstocks.</title>
        <authorList>
            <person name="Palmer W."/>
            <person name="Jacygrad E."/>
            <person name="Sagayaradj S."/>
            <person name="Cavanaugh K."/>
            <person name="Han R."/>
            <person name="Bertier L."/>
            <person name="Beede B."/>
            <person name="Kafkas S."/>
            <person name="Golino D."/>
            <person name="Preece J."/>
            <person name="Michelmore R."/>
        </authorList>
    </citation>
    <scope>NUCLEOTIDE SEQUENCE [LARGE SCALE GENOMIC DNA]</scope>
</reference>
<keyword evidence="2" id="KW-1185">Reference proteome</keyword>
<sequence length="41" mass="4492">MAQTTSFCYFSSLHSYSPSQQTPPIRQSLALTPAVALYLAN</sequence>
<comment type="caution">
    <text evidence="1">The sequence shown here is derived from an EMBL/GenBank/DDBJ whole genome shotgun (WGS) entry which is preliminary data.</text>
</comment>
<gene>
    <name evidence="1" type="ORF">Patl1_11856</name>
</gene>
<protein>
    <submittedName>
        <fullName evidence="1">Uncharacterized protein</fullName>
    </submittedName>
</protein>
<name>A0ACC1A380_9ROSI</name>
<evidence type="ECO:0000313" key="1">
    <source>
        <dbReference type="EMBL" id="KAJ0080700.1"/>
    </source>
</evidence>
<proteinExistence type="predicted"/>
<dbReference type="Proteomes" id="UP001164250">
    <property type="component" value="Chromosome 12"/>
</dbReference>
<organism evidence="1 2">
    <name type="scientific">Pistacia atlantica</name>
    <dbReference type="NCBI Taxonomy" id="434234"/>
    <lineage>
        <taxon>Eukaryota</taxon>
        <taxon>Viridiplantae</taxon>
        <taxon>Streptophyta</taxon>
        <taxon>Embryophyta</taxon>
        <taxon>Tracheophyta</taxon>
        <taxon>Spermatophyta</taxon>
        <taxon>Magnoliopsida</taxon>
        <taxon>eudicotyledons</taxon>
        <taxon>Gunneridae</taxon>
        <taxon>Pentapetalae</taxon>
        <taxon>rosids</taxon>
        <taxon>malvids</taxon>
        <taxon>Sapindales</taxon>
        <taxon>Anacardiaceae</taxon>
        <taxon>Pistacia</taxon>
    </lineage>
</organism>
<accession>A0ACC1A380</accession>